<protein>
    <recommendedName>
        <fullName evidence="5">GPI anchored protein</fullName>
    </recommendedName>
</protein>
<dbReference type="OMA" id="YVCSAYY"/>
<feature type="compositionally biased region" description="Low complexity" evidence="1">
    <location>
        <begin position="267"/>
        <end position="322"/>
    </location>
</feature>
<dbReference type="PANTHER" id="PTHR39599">
    <property type="entry name" value="GPI-ANCHORED PROTEIN (EUROFUNG)-RELATED-RELATED"/>
    <property type="match status" value="1"/>
</dbReference>
<keyword evidence="4" id="KW-1185">Reference proteome</keyword>
<dbReference type="OrthoDB" id="2426396at2759"/>
<dbReference type="Proteomes" id="UP000016922">
    <property type="component" value="Unassembled WGS sequence"/>
</dbReference>
<dbReference type="HOGENOM" id="CLU_044725_0_0_1"/>
<dbReference type="PANTHER" id="PTHR39599:SF2">
    <property type="entry name" value="ANCHORED PROTEIN, PUTATIVE (AFU_ORTHOLOGUE AFUA_1G09650)-RELATED"/>
    <property type="match status" value="1"/>
</dbReference>
<gene>
    <name evidence="3" type="ORF">GLAREA_00672</name>
</gene>
<sequence>MRLHPIFGLPASILILIASHLTSAELLDSRKSPSLQLETADDAKLEHNVLRRRVVEEHLRMGRSPVGVMKMPADENQKFYMEYWQFEEDSTGATLQSLQSLRPRDDNEARLLSNGSLAIPYRTPYALHANYDTDLKARAAEVLAILEKREFICPTGYSACTAIGFPNSCCAADENCFRIVETGLGPIGCCPKGDTCGGTVSSCSAPNTPCAQNLGGGCCIPNYVCEGVGCVFNSTVTVTPSSTRISTSSIPIIVVPSTTIVSTTASTTTPVTTTTSTSIASTTSITPSSTSTTTSSSATATGVPPVRPTSATSITSSLSSATEAPGTACPTGFYACSAHYDGGCCQINRDCAKISCPATSSTTIISSGQTIVVPIGSAATVATPTGPCASGWATCAASVGGNCCPSGWECGTASCTSLSPTATGVVQKGSPSKGSRLDIEFKFLAFAFCIAGALTL</sequence>
<dbReference type="EMBL" id="KE145367">
    <property type="protein sequence ID" value="EPE29512.1"/>
    <property type="molecule type" value="Genomic_DNA"/>
</dbReference>
<evidence type="ECO:0008006" key="5">
    <source>
        <dbReference type="Google" id="ProtNLM"/>
    </source>
</evidence>
<evidence type="ECO:0000256" key="2">
    <source>
        <dbReference type="SAM" id="SignalP"/>
    </source>
</evidence>
<evidence type="ECO:0000313" key="4">
    <source>
        <dbReference type="Proteomes" id="UP000016922"/>
    </source>
</evidence>
<dbReference type="KEGG" id="glz:GLAREA_00672"/>
<accession>S3CSU9</accession>
<dbReference type="RefSeq" id="XP_008083621.1">
    <property type="nucleotide sequence ID" value="XM_008085430.1"/>
</dbReference>
<dbReference type="GeneID" id="19459730"/>
<feature type="chain" id="PRO_5004519091" description="GPI anchored protein" evidence="2">
    <location>
        <begin position="25"/>
        <end position="456"/>
    </location>
</feature>
<name>S3CSU9_GLAL2</name>
<reference evidence="3 4" key="1">
    <citation type="journal article" date="2013" name="BMC Genomics">
        <title>Genomics-driven discovery of the pneumocandin biosynthetic gene cluster in the fungus Glarea lozoyensis.</title>
        <authorList>
            <person name="Chen L."/>
            <person name="Yue Q."/>
            <person name="Zhang X."/>
            <person name="Xiang M."/>
            <person name="Wang C."/>
            <person name="Li S."/>
            <person name="Che Y."/>
            <person name="Ortiz-Lopez F.J."/>
            <person name="Bills G.F."/>
            <person name="Liu X."/>
            <person name="An Z."/>
        </authorList>
    </citation>
    <scope>NUCLEOTIDE SEQUENCE [LARGE SCALE GENOMIC DNA]</scope>
    <source>
        <strain evidence="4">ATCC 20868 / MF5171</strain>
    </source>
</reference>
<dbReference type="eggNOG" id="ENOG502S5QM">
    <property type="taxonomic scope" value="Eukaryota"/>
</dbReference>
<evidence type="ECO:0000313" key="3">
    <source>
        <dbReference type="EMBL" id="EPE29512.1"/>
    </source>
</evidence>
<feature type="signal peptide" evidence="2">
    <location>
        <begin position="1"/>
        <end position="24"/>
    </location>
</feature>
<keyword evidence="2" id="KW-0732">Signal</keyword>
<organism evidence="3 4">
    <name type="scientific">Glarea lozoyensis (strain ATCC 20868 / MF5171)</name>
    <dbReference type="NCBI Taxonomy" id="1116229"/>
    <lineage>
        <taxon>Eukaryota</taxon>
        <taxon>Fungi</taxon>
        <taxon>Dikarya</taxon>
        <taxon>Ascomycota</taxon>
        <taxon>Pezizomycotina</taxon>
        <taxon>Leotiomycetes</taxon>
        <taxon>Helotiales</taxon>
        <taxon>Helotiaceae</taxon>
        <taxon>Glarea</taxon>
    </lineage>
</organism>
<evidence type="ECO:0000256" key="1">
    <source>
        <dbReference type="SAM" id="MobiDB-lite"/>
    </source>
</evidence>
<dbReference type="AlphaFoldDB" id="S3CSU9"/>
<proteinExistence type="predicted"/>
<feature type="region of interest" description="Disordered" evidence="1">
    <location>
        <begin position="267"/>
        <end position="325"/>
    </location>
</feature>